<dbReference type="SUPFAM" id="SSF47336">
    <property type="entry name" value="ACP-like"/>
    <property type="match status" value="1"/>
</dbReference>
<keyword evidence="1" id="KW-0596">Phosphopantetheine</keyword>
<keyword evidence="3" id="KW-1133">Transmembrane helix</keyword>
<dbReference type="PANTHER" id="PTHR34814">
    <property type="entry name" value="NITROSOGUANIDINE RESISTANCE PROTEIN SNG1"/>
    <property type="match status" value="1"/>
</dbReference>
<feature type="non-terminal residue" evidence="5">
    <location>
        <position position="642"/>
    </location>
</feature>
<reference evidence="5 6" key="1">
    <citation type="submission" date="2018-05" db="EMBL/GenBank/DDBJ databases">
        <title>Draft genome sequence of Scytalidium lignicola DSM 105466, a ubiquitous saprotrophic fungus.</title>
        <authorList>
            <person name="Buettner E."/>
            <person name="Gebauer A.M."/>
            <person name="Hofrichter M."/>
            <person name="Liers C."/>
            <person name="Kellner H."/>
        </authorList>
    </citation>
    <scope>NUCLEOTIDE SEQUENCE [LARGE SCALE GENOMIC DNA]</scope>
    <source>
        <strain evidence="5 6">DSM 105466</strain>
    </source>
</reference>
<comment type="caution">
    <text evidence="5">The sequence shown here is derived from an EMBL/GenBank/DDBJ whole genome shotgun (WGS) entry which is preliminary data.</text>
</comment>
<evidence type="ECO:0000256" key="1">
    <source>
        <dbReference type="ARBA" id="ARBA00022450"/>
    </source>
</evidence>
<dbReference type="GO" id="GO:0031177">
    <property type="term" value="F:phosphopantetheine binding"/>
    <property type="evidence" value="ECO:0007669"/>
    <property type="project" value="InterPro"/>
</dbReference>
<dbReference type="SMART" id="SM00823">
    <property type="entry name" value="PKS_PP"/>
    <property type="match status" value="1"/>
</dbReference>
<feature type="transmembrane region" description="Helical" evidence="3">
    <location>
        <begin position="281"/>
        <end position="303"/>
    </location>
</feature>
<feature type="transmembrane region" description="Helical" evidence="3">
    <location>
        <begin position="336"/>
        <end position="356"/>
    </location>
</feature>
<organism evidence="5 6">
    <name type="scientific">Scytalidium lignicola</name>
    <name type="common">Hyphomycete</name>
    <dbReference type="NCBI Taxonomy" id="5539"/>
    <lineage>
        <taxon>Eukaryota</taxon>
        <taxon>Fungi</taxon>
        <taxon>Dikarya</taxon>
        <taxon>Ascomycota</taxon>
        <taxon>Pezizomycotina</taxon>
        <taxon>Leotiomycetes</taxon>
        <taxon>Leotiomycetes incertae sedis</taxon>
        <taxon>Scytalidium</taxon>
    </lineage>
</organism>
<evidence type="ECO:0000259" key="4">
    <source>
        <dbReference type="SMART" id="SM00823"/>
    </source>
</evidence>
<keyword evidence="6" id="KW-1185">Reference proteome</keyword>
<name>A0A3E2H168_SCYLI</name>
<dbReference type="EMBL" id="NCSJ02000221">
    <property type="protein sequence ID" value="RFU27130.1"/>
    <property type="molecule type" value="Genomic_DNA"/>
</dbReference>
<sequence>METFLSFYYSAVGAVKVSRIPAMKTKSMPKSRGLLPGQRKKLILATIAIGLAVTLLFQINLYYLYGSFYHEVDRVSAFHILTVDYDGGIIGESLTQAYQQLKGIRFPTLITGTETQYPTPDTVLQAVRDGKYWAAIYSMPGASERLSAALHGGTAATAYDASDAVTYVWNEVRYPAFSQEVIQGSLTTLVAAAGTAYGSINGSRALKSLAQTDDAAIKAYLTPIMTSEINIQPTNQGAKILYNTISMAMPVLQNLFFVVGMRQMFIRFEILSRLSTMRSGLLRLTVGVIYTFIGSLTMTGYIWAYREEWAVSGTQFVLTWMVLWLLFHIHYLLIEAAIQIVLLPGMPFLLMTWVFLNITSSITPFEINSGFYRFGYAFPAHKAYQVLTDIWSGGAVPQLYRAMPILFSCTASNTFLDAFVQYRQQLGLPASVLAIGCMEDVGYVTQNPLVLENFRASAVHMLREQNLLDSLQLVITRSSPPSSIPSPSITTSFVNKSQISISLRSKMPLSDPSNRNIWKRDPRMAVYRNAEETTTMDSSSTDEELSLAHEIGFHVCNFLMKSEAELDVSQTLAIMGVDSLIAIEIRNWWKQNLRFEVTVLEMLNGGSIYQLGELATQRLKEKYSISAENDTGVAILEAETPN</sequence>
<feature type="domain" description="Polyketide synthase-like phosphopantetheine-binding" evidence="4">
    <location>
        <begin position="548"/>
        <end position="619"/>
    </location>
</feature>
<proteinExistence type="predicted"/>
<dbReference type="Pfam" id="PF12051">
    <property type="entry name" value="DUF3533"/>
    <property type="match status" value="1"/>
</dbReference>
<feature type="transmembrane region" description="Helical" evidence="3">
    <location>
        <begin position="42"/>
        <end position="65"/>
    </location>
</feature>
<dbReference type="InterPro" id="IPR053001">
    <property type="entry name" value="MNNG_permease-like"/>
</dbReference>
<dbReference type="Proteomes" id="UP000258309">
    <property type="component" value="Unassembled WGS sequence"/>
</dbReference>
<keyword evidence="3" id="KW-0472">Membrane</keyword>
<feature type="non-terminal residue" evidence="5">
    <location>
        <position position="1"/>
    </location>
</feature>
<dbReference type="Gene3D" id="1.10.1200.10">
    <property type="entry name" value="ACP-like"/>
    <property type="match status" value="1"/>
</dbReference>
<keyword evidence="2" id="KW-0597">Phosphoprotein</keyword>
<evidence type="ECO:0000313" key="6">
    <source>
        <dbReference type="Proteomes" id="UP000258309"/>
    </source>
</evidence>
<keyword evidence="3" id="KW-0812">Transmembrane</keyword>
<dbReference type="InterPro" id="IPR009081">
    <property type="entry name" value="PP-bd_ACP"/>
</dbReference>
<gene>
    <name evidence="5" type="ORF">B7463_g9200</name>
</gene>
<evidence type="ECO:0000313" key="5">
    <source>
        <dbReference type="EMBL" id="RFU27130.1"/>
    </source>
</evidence>
<dbReference type="InterPro" id="IPR020806">
    <property type="entry name" value="PKS_PP-bd"/>
</dbReference>
<dbReference type="AlphaFoldDB" id="A0A3E2H168"/>
<dbReference type="STRING" id="5539.A0A3E2H168"/>
<protein>
    <recommendedName>
        <fullName evidence="4">Polyketide synthase-like phosphopantetheine-binding domain-containing protein</fullName>
    </recommendedName>
</protein>
<accession>A0A3E2H168</accession>
<dbReference type="InterPro" id="IPR022703">
    <property type="entry name" value="DUF3533"/>
</dbReference>
<dbReference type="GO" id="GO:0016020">
    <property type="term" value="C:membrane"/>
    <property type="evidence" value="ECO:0007669"/>
    <property type="project" value="TreeGrafter"/>
</dbReference>
<dbReference type="OrthoDB" id="2140105at2759"/>
<dbReference type="Gene3D" id="3.40.50.720">
    <property type="entry name" value="NAD(P)-binding Rossmann-like Domain"/>
    <property type="match status" value="1"/>
</dbReference>
<dbReference type="InterPro" id="IPR036736">
    <property type="entry name" value="ACP-like_sf"/>
</dbReference>
<dbReference type="Pfam" id="PF23297">
    <property type="entry name" value="ACP_SdgA_C"/>
    <property type="match status" value="1"/>
</dbReference>
<evidence type="ECO:0000256" key="3">
    <source>
        <dbReference type="SAM" id="Phobius"/>
    </source>
</evidence>
<feature type="transmembrane region" description="Helical" evidence="3">
    <location>
        <begin position="309"/>
        <end position="329"/>
    </location>
</feature>
<evidence type="ECO:0000256" key="2">
    <source>
        <dbReference type="ARBA" id="ARBA00022553"/>
    </source>
</evidence>
<dbReference type="PANTHER" id="PTHR34814:SF2">
    <property type="entry name" value="DUF3533 DOMAIN-CONTAINING PROTEIN"/>
    <property type="match status" value="1"/>
</dbReference>